<feature type="compositionally biased region" description="Low complexity" evidence="1">
    <location>
        <begin position="183"/>
        <end position="207"/>
    </location>
</feature>
<dbReference type="PANTHER" id="PTHR16861:SF4">
    <property type="entry name" value="SH3 DOMAIN PROTEIN (AFU_ORTHOLOGUE AFUA_1G13610)"/>
    <property type="match status" value="1"/>
</dbReference>
<feature type="region of interest" description="Disordered" evidence="1">
    <location>
        <begin position="307"/>
        <end position="343"/>
    </location>
</feature>
<organism evidence="3 4">
    <name type="scientific">Cercophora newfieldiana</name>
    <dbReference type="NCBI Taxonomy" id="92897"/>
    <lineage>
        <taxon>Eukaryota</taxon>
        <taxon>Fungi</taxon>
        <taxon>Dikarya</taxon>
        <taxon>Ascomycota</taxon>
        <taxon>Pezizomycotina</taxon>
        <taxon>Sordariomycetes</taxon>
        <taxon>Sordariomycetidae</taxon>
        <taxon>Sordariales</taxon>
        <taxon>Lasiosphaeriaceae</taxon>
        <taxon>Cercophora</taxon>
    </lineage>
</organism>
<dbReference type="Proteomes" id="UP001174936">
    <property type="component" value="Unassembled WGS sequence"/>
</dbReference>
<dbReference type="AlphaFoldDB" id="A0AA40CMD7"/>
<evidence type="ECO:0000313" key="3">
    <source>
        <dbReference type="EMBL" id="KAK0643865.1"/>
    </source>
</evidence>
<feature type="transmembrane region" description="Helical" evidence="2">
    <location>
        <begin position="229"/>
        <end position="251"/>
    </location>
</feature>
<accession>A0AA40CMD7</accession>
<feature type="compositionally biased region" description="Polar residues" evidence="1">
    <location>
        <begin position="332"/>
        <end position="343"/>
    </location>
</feature>
<feature type="region of interest" description="Disordered" evidence="1">
    <location>
        <begin position="183"/>
        <end position="225"/>
    </location>
</feature>
<feature type="compositionally biased region" description="Low complexity" evidence="1">
    <location>
        <begin position="214"/>
        <end position="225"/>
    </location>
</feature>
<name>A0AA40CMD7_9PEZI</name>
<dbReference type="EMBL" id="JAULSV010000005">
    <property type="protein sequence ID" value="KAK0643865.1"/>
    <property type="molecule type" value="Genomic_DNA"/>
</dbReference>
<gene>
    <name evidence="3" type="ORF">B0T16DRAFT_416749</name>
</gene>
<dbReference type="PANTHER" id="PTHR16861">
    <property type="entry name" value="GLYCOPROTEIN 38"/>
    <property type="match status" value="1"/>
</dbReference>
<protein>
    <submittedName>
        <fullName evidence="3">Uncharacterized protein</fullName>
    </submittedName>
</protein>
<reference evidence="3" key="1">
    <citation type="submission" date="2023-06" db="EMBL/GenBank/DDBJ databases">
        <title>Genome-scale phylogeny and comparative genomics of the fungal order Sordariales.</title>
        <authorList>
            <consortium name="Lawrence Berkeley National Laboratory"/>
            <person name="Hensen N."/>
            <person name="Bonometti L."/>
            <person name="Westerberg I."/>
            <person name="Brannstrom I.O."/>
            <person name="Guillou S."/>
            <person name="Cros-Aarteil S."/>
            <person name="Calhoun S."/>
            <person name="Haridas S."/>
            <person name="Kuo A."/>
            <person name="Mondo S."/>
            <person name="Pangilinan J."/>
            <person name="Riley R."/>
            <person name="Labutti K."/>
            <person name="Andreopoulos B."/>
            <person name="Lipzen A."/>
            <person name="Chen C."/>
            <person name="Yanf M."/>
            <person name="Daum C."/>
            <person name="Ng V."/>
            <person name="Clum A."/>
            <person name="Steindorff A."/>
            <person name="Ohm R."/>
            <person name="Martin F."/>
            <person name="Silar P."/>
            <person name="Natvig D."/>
            <person name="Lalanne C."/>
            <person name="Gautier V."/>
            <person name="Ament-Velasquez S.L."/>
            <person name="Kruys A."/>
            <person name="Hutchinson M.I."/>
            <person name="Powell A.J."/>
            <person name="Barry K."/>
            <person name="Miller A.N."/>
            <person name="Grigoriev I.V."/>
            <person name="Debuchy R."/>
            <person name="Gladieux P."/>
            <person name="Thoren M.H."/>
            <person name="Johannesson H."/>
        </authorList>
    </citation>
    <scope>NUCLEOTIDE SEQUENCE</scope>
    <source>
        <strain evidence="3">SMH2532-1</strain>
    </source>
</reference>
<feature type="compositionally biased region" description="Gly residues" evidence="1">
    <location>
        <begin position="269"/>
        <end position="278"/>
    </location>
</feature>
<keyword evidence="2" id="KW-0812">Transmembrane</keyword>
<keyword evidence="4" id="KW-1185">Reference proteome</keyword>
<evidence type="ECO:0000256" key="1">
    <source>
        <dbReference type="SAM" id="MobiDB-lite"/>
    </source>
</evidence>
<keyword evidence="2" id="KW-0472">Membrane</keyword>
<feature type="region of interest" description="Disordered" evidence="1">
    <location>
        <begin position="258"/>
        <end position="289"/>
    </location>
</feature>
<proteinExistence type="predicted"/>
<evidence type="ECO:0000313" key="4">
    <source>
        <dbReference type="Proteomes" id="UP001174936"/>
    </source>
</evidence>
<evidence type="ECO:0000256" key="2">
    <source>
        <dbReference type="SAM" id="Phobius"/>
    </source>
</evidence>
<sequence length="343" mass="36067">MSVTLATLSGTPVVLYPVPTPWPMSAGCDSYIYRQGNNNLILAFDPMYPSIIEAKAQSCFKTEVSSWWFQQSTANPSTALGPTFVCPQSYNTVYTTMLESNSAAQTHYTYCCPPNFSLGGIFPPNVRSVAQCVSTVTPGGTVSYRSITANTALPTSTVVTGSSDATVFAPPVNGYNIVQRQVTSTSSTVSTKTSGTTATNTPTQTPSESEDGDSGTSTKKSKKISTGTIAGAVVGGVVGFIALLAAIIFFIRRKRRSAAPPAEGTPELAGGGPAGVGSDGTKVYYSGHPQDSLASEMPVKYIPAHELPQETMSERHEMASQGGQRYELPSPQDGSRLQTNRGG</sequence>
<comment type="caution">
    <text evidence="3">The sequence shown here is derived from an EMBL/GenBank/DDBJ whole genome shotgun (WGS) entry which is preliminary data.</text>
</comment>
<keyword evidence="2" id="KW-1133">Transmembrane helix</keyword>